<dbReference type="UniPathway" id="UPA00143"/>
<dbReference type="InterPro" id="IPR011989">
    <property type="entry name" value="ARM-like"/>
</dbReference>
<organism evidence="7">
    <name type="scientific">Tetraselmis sp. GSL018</name>
    <dbReference type="NCBI Taxonomy" id="582737"/>
    <lineage>
        <taxon>Eukaryota</taxon>
        <taxon>Viridiplantae</taxon>
        <taxon>Chlorophyta</taxon>
        <taxon>core chlorophytes</taxon>
        <taxon>Chlorodendrophyceae</taxon>
        <taxon>Chlorodendrales</taxon>
        <taxon>Chlorodendraceae</taxon>
        <taxon>Tetraselmis</taxon>
    </lineage>
</organism>
<gene>
    <name evidence="6" type="ORF">TSPGSL018_29945</name>
    <name evidence="7" type="ORF">TSPGSL018_7090</name>
</gene>
<dbReference type="InterPro" id="IPR003613">
    <property type="entry name" value="Ubox_domain"/>
</dbReference>
<dbReference type="PANTHER" id="PTHR23315">
    <property type="entry name" value="U BOX DOMAIN-CONTAINING"/>
    <property type="match status" value="1"/>
</dbReference>
<accession>A0A061SBZ4</accession>
<evidence type="ECO:0000256" key="2">
    <source>
        <dbReference type="ARBA" id="ARBA00012483"/>
    </source>
</evidence>
<dbReference type="SMART" id="SM00504">
    <property type="entry name" value="Ubox"/>
    <property type="match status" value="1"/>
</dbReference>
<dbReference type="AlphaFoldDB" id="A0A061SBZ4"/>
<dbReference type="EMBL" id="GBEZ01003316">
    <property type="protein sequence ID" value="JAC81813.1"/>
    <property type="molecule type" value="Transcribed_RNA"/>
</dbReference>
<dbReference type="GO" id="GO:0016567">
    <property type="term" value="P:protein ubiquitination"/>
    <property type="evidence" value="ECO:0007669"/>
    <property type="project" value="UniProtKB-UniPathway"/>
</dbReference>
<proteinExistence type="predicted"/>
<comment type="catalytic activity">
    <reaction evidence="1">
        <text>S-ubiquitinyl-[E2 ubiquitin-conjugating enzyme]-L-cysteine + [acceptor protein]-L-lysine = [E2 ubiquitin-conjugating enzyme]-L-cysteine + N(6)-ubiquitinyl-[acceptor protein]-L-lysine.</text>
        <dbReference type="EC" id="2.3.2.27"/>
    </reaction>
</comment>
<evidence type="ECO:0000313" key="7">
    <source>
        <dbReference type="EMBL" id="JAC81813.1"/>
    </source>
</evidence>
<reference evidence="7" key="1">
    <citation type="submission" date="2014-05" db="EMBL/GenBank/DDBJ databases">
        <title>The transcriptome of the halophilic microalga Tetraselmis sp. GSL018 isolated from the Great Salt Lake, Utah.</title>
        <authorList>
            <person name="Jinkerson R.E."/>
            <person name="D'Adamo S."/>
            <person name="Posewitz M.C."/>
        </authorList>
    </citation>
    <scope>NUCLEOTIDE SEQUENCE</scope>
    <source>
        <strain evidence="7">GSL018</strain>
    </source>
</reference>
<sequence length="405" mass="44273">MSSWSDGSKSNGDSSLLLGALFTLLSLAAGAFFSKIRQFWSRSVRYRRDNGMDDPPEELICPISLGVMKFPVLLSATGQVYDYRSLRTWLTRGNMLCPRTNIPLSDIQVVRLAALRQRCQEWLEKEGHDPEIEPSPAELGLEELDADLPEWVATLKSSGSLERRGNAAARINDLMVHWASRRNEAAATEHEERLMRQLRECIIDDLLWLLRYGKNYGKGCAANALSCFTLPAELAWIAACGAIPLVAMLQLPDAYAKQAAARVINNIVHGSAYVREVVGQAGGVQGLLWLVSSAGRTSYSCAPAAQALWGLASSARWKTVIISGGGTEMLKALIERGSRFEQRDAAGALLQLGIPDEALRPLSRRHLLRLRHCSPGWLQGLPGARLSSEGDDGGEGQEPAEQADP</sequence>
<dbReference type="Gene3D" id="1.25.10.10">
    <property type="entry name" value="Leucine-rich Repeat Variant"/>
    <property type="match status" value="1"/>
</dbReference>
<dbReference type="EC" id="2.3.2.27" evidence="2"/>
<evidence type="ECO:0000256" key="1">
    <source>
        <dbReference type="ARBA" id="ARBA00000900"/>
    </source>
</evidence>
<dbReference type="Gene3D" id="3.30.40.10">
    <property type="entry name" value="Zinc/RING finger domain, C3HC4 (zinc finger)"/>
    <property type="match status" value="1"/>
</dbReference>
<feature type="region of interest" description="Disordered" evidence="4">
    <location>
        <begin position="381"/>
        <end position="405"/>
    </location>
</feature>
<dbReference type="InterPro" id="IPR016024">
    <property type="entry name" value="ARM-type_fold"/>
</dbReference>
<dbReference type="SUPFAM" id="SSF48371">
    <property type="entry name" value="ARM repeat"/>
    <property type="match status" value="1"/>
</dbReference>
<protein>
    <recommendedName>
        <fullName evidence="2">RING-type E3 ubiquitin transferase</fullName>
        <ecNumber evidence="2">2.3.2.27</ecNumber>
    </recommendedName>
</protein>
<feature type="domain" description="U-box" evidence="5">
    <location>
        <begin position="54"/>
        <end position="129"/>
    </location>
</feature>
<dbReference type="Pfam" id="PF04564">
    <property type="entry name" value="U-box"/>
    <property type="match status" value="1"/>
</dbReference>
<dbReference type="GO" id="GO:0061630">
    <property type="term" value="F:ubiquitin protein ligase activity"/>
    <property type="evidence" value="ECO:0007669"/>
    <property type="project" value="UniProtKB-EC"/>
</dbReference>
<evidence type="ECO:0000256" key="4">
    <source>
        <dbReference type="SAM" id="MobiDB-lite"/>
    </source>
</evidence>
<dbReference type="InterPro" id="IPR013083">
    <property type="entry name" value="Znf_RING/FYVE/PHD"/>
</dbReference>
<dbReference type="SUPFAM" id="SSF57850">
    <property type="entry name" value="RING/U-box"/>
    <property type="match status" value="1"/>
</dbReference>
<dbReference type="PANTHER" id="PTHR23315:SF7">
    <property type="entry name" value="U-BOX DOMAIN-CONTAINING PROTEIN 4"/>
    <property type="match status" value="1"/>
</dbReference>
<evidence type="ECO:0000259" key="5">
    <source>
        <dbReference type="PROSITE" id="PS51698"/>
    </source>
</evidence>
<evidence type="ECO:0000313" key="6">
    <source>
        <dbReference type="EMBL" id="JAC73013.1"/>
    </source>
</evidence>
<evidence type="ECO:0000256" key="3">
    <source>
        <dbReference type="ARBA" id="ARBA00022786"/>
    </source>
</evidence>
<keyword evidence="3" id="KW-0833">Ubl conjugation pathway</keyword>
<dbReference type="PROSITE" id="PS51698">
    <property type="entry name" value="U_BOX"/>
    <property type="match status" value="1"/>
</dbReference>
<dbReference type="EMBL" id="GBEZ01012922">
    <property type="protein sequence ID" value="JAC73013.1"/>
    <property type="molecule type" value="Transcribed_RNA"/>
</dbReference>
<name>A0A061SBZ4_9CHLO</name>